<dbReference type="GO" id="GO:0005886">
    <property type="term" value="C:plasma membrane"/>
    <property type="evidence" value="ECO:0007669"/>
    <property type="project" value="UniProtKB-SubCell"/>
</dbReference>
<feature type="transmembrane region" description="Helical" evidence="7">
    <location>
        <begin position="122"/>
        <end position="144"/>
    </location>
</feature>
<evidence type="ECO:0000256" key="7">
    <source>
        <dbReference type="SAM" id="Phobius"/>
    </source>
</evidence>
<keyword evidence="3" id="KW-1003">Cell membrane</keyword>
<evidence type="ECO:0000256" key="4">
    <source>
        <dbReference type="ARBA" id="ARBA00022692"/>
    </source>
</evidence>
<dbReference type="InterPro" id="IPR007140">
    <property type="entry name" value="DUF350"/>
</dbReference>
<protein>
    <submittedName>
        <fullName evidence="8">DUF350 domain-containing protein</fullName>
    </submittedName>
</protein>
<dbReference type="PANTHER" id="PTHR40043">
    <property type="entry name" value="UPF0719 INNER MEMBRANE PROTEIN YJFL"/>
    <property type="match status" value="1"/>
</dbReference>
<dbReference type="OrthoDB" id="5395971at2"/>
<comment type="subcellular location">
    <subcellularLocation>
        <location evidence="1">Cell membrane</location>
        <topology evidence="1">Multi-pass membrane protein</topology>
    </subcellularLocation>
</comment>
<comment type="caution">
    <text evidence="8">The sequence shown here is derived from an EMBL/GenBank/DDBJ whole genome shotgun (WGS) entry which is preliminary data.</text>
</comment>
<reference evidence="8 9" key="1">
    <citation type="submission" date="2019-09" db="EMBL/GenBank/DDBJ databases">
        <title>Genome sequence of Rhodovastum atsumiense, a diverse member of the Acetobacteraceae family of non-sulfur purple photosynthetic bacteria.</title>
        <authorList>
            <person name="Meyer T."/>
            <person name="Kyndt J."/>
        </authorList>
    </citation>
    <scope>NUCLEOTIDE SEQUENCE [LARGE SCALE GENOMIC DNA]</scope>
    <source>
        <strain evidence="8 9">DSM 21279</strain>
    </source>
</reference>
<evidence type="ECO:0000256" key="1">
    <source>
        <dbReference type="ARBA" id="ARBA00004651"/>
    </source>
</evidence>
<evidence type="ECO:0000256" key="2">
    <source>
        <dbReference type="ARBA" id="ARBA00005779"/>
    </source>
</evidence>
<keyword evidence="9" id="KW-1185">Reference proteome</keyword>
<dbReference type="Proteomes" id="UP000325255">
    <property type="component" value="Unassembled WGS sequence"/>
</dbReference>
<name>A0A5M6IID5_9PROT</name>
<evidence type="ECO:0000313" key="9">
    <source>
        <dbReference type="Proteomes" id="UP000325255"/>
    </source>
</evidence>
<keyword evidence="6 7" id="KW-0472">Membrane</keyword>
<evidence type="ECO:0000256" key="6">
    <source>
        <dbReference type="ARBA" id="ARBA00023136"/>
    </source>
</evidence>
<keyword evidence="5 7" id="KW-1133">Transmembrane helix</keyword>
<evidence type="ECO:0000256" key="5">
    <source>
        <dbReference type="ARBA" id="ARBA00022989"/>
    </source>
</evidence>
<dbReference type="PANTHER" id="PTHR40043:SF1">
    <property type="entry name" value="UPF0719 INNER MEMBRANE PROTEIN YJFL"/>
    <property type="match status" value="1"/>
</dbReference>
<feature type="transmembrane region" description="Helical" evidence="7">
    <location>
        <begin position="88"/>
        <end position="110"/>
    </location>
</feature>
<organism evidence="8 9">
    <name type="scientific">Rhodovastum atsumiense</name>
    <dbReference type="NCBI Taxonomy" id="504468"/>
    <lineage>
        <taxon>Bacteria</taxon>
        <taxon>Pseudomonadati</taxon>
        <taxon>Pseudomonadota</taxon>
        <taxon>Alphaproteobacteria</taxon>
        <taxon>Acetobacterales</taxon>
        <taxon>Acetobacteraceae</taxon>
        <taxon>Rhodovastum</taxon>
    </lineage>
</organism>
<dbReference type="RefSeq" id="WP_150045731.1">
    <property type="nucleotide sequence ID" value="NZ_OW485601.1"/>
</dbReference>
<accession>A0A5M6IID5</accession>
<dbReference type="EMBL" id="VWPK01000113">
    <property type="protein sequence ID" value="KAA5608031.1"/>
    <property type="molecule type" value="Genomic_DNA"/>
</dbReference>
<evidence type="ECO:0000256" key="3">
    <source>
        <dbReference type="ARBA" id="ARBA00022475"/>
    </source>
</evidence>
<sequence length="146" mass="14719">MNEPVPGTFAAVLGALGTGLPNLLLQFLLTLALLALGTAIYMALTPFNERRLISGGNSSAALVLGGTVVALAIPLASLLATTPVALDLLVWGLVAVVLQLVTFQVASRLLGALGKMIEADQIAGAILLVAIQLAVALLNAAAMVPA</sequence>
<dbReference type="AlphaFoldDB" id="A0A5M6IID5"/>
<comment type="similarity">
    <text evidence="2">Belongs to the UPF0719 family.</text>
</comment>
<evidence type="ECO:0000313" key="8">
    <source>
        <dbReference type="EMBL" id="KAA5608031.1"/>
    </source>
</evidence>
<feature type="transmembrane region" description="Helical" evidence="7">
    <location>
        <begin position="23"/>
        <end position="44"/>
    </location>
</feature>
<keyword evidence="4 7" id="KW-0812">Transmembrane</keyword>
<dbReference type="Pfam" id="PF03994">
    <property type="entry name" value="DUF350"/>
    <property type="match status" value="1"/>
</dbReference>
<gene>
    <name evidence="8" type="ORF">F1189_31015</name>
</gene>
<proteinExistence type="inferred from homology"/>
<feature type="transmembrane region" description="Helical" evidence="7">
    <location>
        <begin position="56"/>
        <end position="76"/>
    </location>
</feature>